<dbReference type="Gene3D" id="1.10.630.10">
    <property type="entry name" value="Cytochrome P450"/>
    <property type="match status" value="1"/>
</dbReference>
<evidence type="ECO:0000256" key="5">
    <source>
        <dbReference type="RuleBase" id="RU000461"/>
    </source>
</evidence>
<gene>
    <name evidence="7" type="ORF">LTR24_000077</name>
</gene>
<evidence type="ECO:0000256" key="6">
    <source>
        <dbReference type="SAM" id="Phobius"/>
    </source>
</evidence>
<reference evidence="7 8" key="1">
    <citation type="submission" date="2023-08" db="EMBL/GenBank/DDBJ databases">
        <title>Black Yeasts Isolated from many extreme environments.</title>
        <authorList>
            <person name="Coleine C."/>
            <person name="Stajich J.E."/>
            <person name="Selbmann L."/>
        </authorList>
    </citation>
    <scope>NUCLEOTIDE SEQUENCE [LARGE SCALE GENOMIC DNA]</scope>
    <source>
        <strain evidence="7 8">CCFEE 5885</strain>
    </source>
</reference>
<comment type="similarity">
    <text evidence="1 5">Belongs to the cytochrome P450 family.</text>
</comment>
<comment type="caution">
    <text evidence="7">The sequence shown here is derived from an EMBL/GenBank/DDBJ whole genome shotgun (WGS) entry which is preliminary data.</text>
</comment>
<keyword evidence="4 5" id="KW-0408">Iron</keyword>
<keyword evidence="6" id="KW-1133">Transmembrane helix</keyword>
<evidence type="ECO:0000256" key="2">
    <source>
        <dbReference type="ARBA" id="ARBA00022723"/>
    </source>
</evidence>
<evidence type="ECO:0000256" key="3">
    <source>
        <dbReference type="ARBA" id="ARBA00023002"/>
    </source>
</evidence>
<organism evidence="7 8">
    <name type="scientific">Lithohypha guttulata</name>
    <dbReference type="NCBI Taxonomy" id="1690604"/>
    <lineage>
        <taxon>Eukaryota</taxon>
        <taxon>Fungi</taxon>
        <taxon>Dikarya</taxon>
        <taxon>Ascomycota</taxon>
        <taxon>Pezizomycotina</taxon>
        <taxon>Eurotiomycetes</taxon>
        <taxon>Chaetothyriomycetidae</taxon>
        <taxon>Chaetothyriales</taxon>
        <taxon>Trichomeriaceae</taxon>
        <taxon>Lithohypha</taxon>
    </lineage>
</organism>
<dbReference type="InterPro" id="IPR001128">
    <property type="entry name" value="Cyt_P450"/>
</dbReference>
<dbReference type="Pfam" id="PF00067">
    <property type="entry name" value="p450"/>
    <property type="match status" value="1"/>
</dbReference>
<keyword evidence="6" id="KW-0472">Membrane</keyword>
<dbReference type="PRINTS" id="PR00463">
    <property type="entry name" value="EP450I"/>
</dbReference>
<evidence type="ECO:0008006" key="9">
    <source>
        <dbReference type="Google" id="ProtNLM"/>
    </source>
</evidence>
<dbReference type="PANTHER" id="PTHR46300:SF8">
    <property type="entry name" value="CYTOCHROME P450 2E1"/>
    <property type="match status" value="1"/>
</dbReference>
<evidence type="ECO:0000256" key="4">
    <source>
        <dbReference type="ARBA" id="ARBA00023004"/>
    </source>
</evidence>
<dbReference type="Proteomes" id="UP001345013">
    <property type="component" value="Unassembled WGS sequence"/>
</dbReference>
<dbReference type="InterPro" id="IPR017972">
    <property type="entry name" value="Cyt_P450_CS"/>
</dbReference>
<keyword evidence="5" id="KW-0503">Monooxygenase</keyword>
<protein>
    <recommendedName>
        <fullName evidence="9">Cytochrome P450</fullName>
    </recommendedName>
</protein>
<proteinExistence type="inferred from homology"/>
<dbReference type="InterPro" id="IPR002401">
    <property type="entry name" value="Cyt_P450_E_grp-I"/>
</dbReference>
<keyword evidence="5" id="KW-0349">Heme</keyword>
<accession>A0ABR0KPN8</accession>
<dbReference type="InterPro" id="IPR036396">
    <property type="entry name" value="Cyt_P450_sf"/>
</dbReference>
<keyword evidence="6" id="KW-0812">Transmembrane</keyword>
<name>A0ABR0KPN8_9EURO</name>
<dbReference type="PRINTS" id="PR00385">
    <property type="entry name" value="P450"/>
</dbReference>
<sequence>MSLYSQMGQHSNASTVSQELNRPSNIATISSNASAITTSILVLILLYQIGFRFVVRYLLLHDRPPKGLKLVPGPVSTIPFLGRLHGVNAIAPWKTMHEFSNQYNKIFRLTAYGQMHIWVRDSKIAKDLLVKRAAKYSSRPAIAAIPGAEKGGQYLALNELDDHWRMQRRFAHTVFTASHRNNYHGIIQPEAKRMLYNLLEDPTDHFKQTDLFTARISARLCYGNASEASRHSRNAHEFIPQISPTASGPLMNIFPFLIHLPEWINTSKRWVRERRESERGLWVSELERVKRSLADGTAAPYSHARTYFERLEASKNNTGDTPADFGFPESEAAHAIGMLGTMAVFTIGGPLYTFSLVMTLHPEWQDRVKEEVDRVVGSDRIVDLSDSPDLPVLRACIKECLRWKPPVPLGVPRLVTEDDDYEGYHIPKGSVVHIIEQALSHDPEIYPEPTKYNPARWLEPEYPSYQEPLTVHPRLMGFSGFGSGRRVCPGIELTEAELLVACGSLVQNFEMLPNVDPKTGEKVVPDPENRNSNVIGGPTHFDFNLQVREGRAEKIRTMYEEVKDQLG</sequence>
<evidence type="ECO:0000313" key="7">
    <source>
        <dbReference type="EMBL" id="KAK5102518.1"/>
    </source>
</evidence>
<evidence type="ECO:0000313" key="8">
    <source>
        <dbReference type="Proteomes" id="UP001345013"/>
    </source>
</evidence>
<dbReference type="InterPro" id="IPR050364">
    <property type="entry name" value="Cytochrome_P450_fung"/>
</dbReference>
<dbReference type="PROSITE" id="PS00086">
    <property type="entry name" value="CYTOCHROME_P450"/>
    <property type="match status" value="1"/>
</dbReference>
<keyword evidence="2 5" id="KW-0479">Metal-binding</keyword>
<evidence type="ECO:0000256" key="1">
    <source>
        <dbReference type="ARBA" id="ARBA00010617"/>
    </source>
</evidence>
<dbReference type="PANTHER" id="PTHR46300">
    <property type="entry name" value="P450, PUTATIVE (EUROFUNG)-RELATED-RELATED"/>
    <property type="match status" value="1"/>
</dbReference>
<dbReference type="EMBL" id="JAVRRG010000001">
    <property type="protein sequence ID" value="KAK5102518.1"/>
    <property type="molecule type" value="Genomic_DNA"/>
</dbReference>
<feature type="transmembrane region" description="Helical" evidence="6">
    <location>
        <begin position="40"/>
        <end position="59"/>
    </location>
</feature>
<dbReference type="SUPFAM" id="SSF48264">
    <property type="entry name" value="Cytochrome P450"/>
    <property type="match status" value="1"/>
</dbReference>
<keyword evidence="8" id="KW-1185">Reference proteome</keyword>
<keyword evidence="3 5" id="KW-0560">Oxidoreductase</keyword>